<protein>
    <submittedName>
        <fullName evidence="2">Helix-turn-helix transcriptional regulator</fullName>
    </submittedName>
</protein>
<keyword evidence="3" id="KW-1185">Reference proteome</keyword>
<dbReference type="Proteomes" id="UP001524944">
    <property type="component" value="Unassembled WGS sequence"/>
</dbReference>
<dbReference type="EMBL" id="JANPWE010000019">
    <property type="protein sequence ID" value="MCR6547072.1"/>
    <property type="molecule type" value="Genomic_DNA"/>
</dbReference>
<dbReference type="InterPro" id="IPR010982">
    <property type="entry name" value="Lambda_DNA-bd_dom_sf"/>
</dbReference>
<name>A0ABT1Y863_9FIRM</name>
<comment type="caution">
    <text evidence="2">The sequence shown here is derived from an EMBL/GenBank/DDBJ whole genome shotgun (WGS) entry which is preliminary data.</text>
</comment>
<feature type="domain" description="HTH cro/C1-type" evidence="1">
    <location>
        <begin position="17"/>
        <end position="71"/>
    </location>
</feature>
<dbReference type="CDD" id="cd00093">
    <property type="entry name" value="HTH_XRE"/>
    <property type="match status" value="1"/>
</dbReference>
<organism evidence="2 3">
    <name type="scientific">Dehalobacterium formicoaceticum</name>
    <dbReference type="NCBI Taxonomy" id="51515"/>
    <lineage>
        <taxon>Bacteria</taxon>
        <taxon>Bacillati</taxon>
        <taxon>Bacillota</taxon>
        <taxon>Clostridia</taxon>
        <taxon>Eubacteriales</taxon>
        <taxon>Peptococcaceae</taxon>
        <taxon>Dehalobacterium</taxon>
    </lineage>
</organism>
<evidence type="ECO:0000313" key="2">
    <source>
        <dbReference type="EMBL" id="MCR6547072.1"/>
    </source>
</evidence>
<sequence>MSKDQAKYDFKAMGQAIKQARLKKGWTREQLAQEVDLAPRYIMSLENKGQHPSFQVFITLMTLFHISVDQFLFPDEESKKSARRRQLDAELDGLDERDYIVMEATAKGLKDAKKARE</sequence>
<dbReference type="Pfam" id="PF18430">
    <property type="entry name" value="DBD_HTH"/>
    <property type="match status" value="1"/>
</dbReference>
<proteinExistence type="predicted"/>
<dbReference type="SUPFAM" id="SSF47413">
    <property type="entry name" value="lambda repressor-like DNA-binding domains"/>
    <property type="match status" value="1"/>
</dbReference>
<dbReference type="Pfam" id="PF01381">
    <property type="entry name" value="HTH_3"/>
    <property type="match status" value="1"/>
</dbReference>
<accession>A0ABT1Y863</accession>
<dbReference type="SMART" id="SM00530">
    <property type="entry name" value="HTH_XRE"/>
    <property type="match status" value="1"/>
</dbReference>
<dbReference type="Gene3D" id="6.10.140.640">
    <property type="match status" value="1"/>
</dbReference>
<evidence type="ECO:0000259" key="1">
    <source>
        <dbReference type="PROSITE" id="PS50943"/>
    </source>
</evidence>
<dbReference type="RefSeq" id="WP_257914211.1">
    <property type="nucleotide sequence ID" value="NZ_JANPWE010000019.1"/>
</dbReference>
<dbReference type="InterPro" id="IPR001387">
    <property type="entry name" value="Cro/C1-type_HTH"/>
</dbReference>
<dbReference type="Gene3D" id="1.10.260.40">
    <property type="entry name" value="lambda repressor-like DNA-binding domains"/>
    <property type="match status" value="1"/>
</dbReference>
<gene>
    <name evidence="2" type="ORF">NVS47_16415</name>
</gene>
<reference evidence="2 3" key="1">
    <citation type="submission" date="2022-08" db="EMBL/GenBank/DDBJ databases">
        <title>Proteogenomics of the novel Dehalobacterium formicoaceticum strain EZ94 highlights a key role of methyltransferases during anaerobic dichloromethane degradation.</title>
        <authorList>
            <person name="Wasmund K."/>
        </authorList>
    </citation>
    <scope>NUCLEOTIDE SEQUENCE [LARGE SCALE GENOMIC DNA]</scope>
    <source>
        <strain evidence="2 3">EZ94</strain>
    </source>
</reference>
<dbReference type="PROSITE" id="PS50943">
    <property type="entry name" value="HTH_CROC1"/>
    <property type="match status" value="1"/>
</dbReference>
<dbReference type="InterPro" id="IPR041511">
    <property type="entry name" value="DBD_HTH"/>
</dbReference>
<evidence type="ECO:0000313" key="3">
    <source>
        <dbReference type="Proteomes" id="UP001524944"/>
    </source>
</evidence>